<dbReference type="OrthoDB" id="10051617at2759"/>
<protein>
    <recommendedName>
        <fullName evidence="3">Swi5-dependent recombination DNA repair protein 1 homolog</fullName>
    </recommendedName>
    <alternativeName>
        <fullName evidence="10">Meiosis protein 5 homolog</fullName>
    </alternativeName>
</protein>
<proteinExistence type="inferred from homology"/>
<accession>A0A9W8C0V4</accession>
<dbReference type="Gene3D" id="6.10.140.1020">
    <property type="match status" value="1"/>
</dbReference>
<evidence type="ECO:0000256" key="5">
    <source>
        <dbReference type="ARBA" id="ARBA00023015"/>
    </source>
</evidence>
<evidence type="ECO:0000256" key="10">
    <source>
        <dbReference type="ARBA" id="ARBA00033234"/>
    </source>
</evidence>
<evidence type="ECO:0000313" key="12">
    <source>
        <dbReference type="EMBL" id="KAI7805331.1"/>
    </source>
</evidence>
<dbReference type="GO" id="GO:0003713">
    <property type="term" value="F:transcription coactivator activity"/>
    <property type="evidence" value="ECO:0007669"/>
    <property type="project" value="InterPro"/>
</dbReference>
<dbReference type="InterPro" id="IPR042429">
    <property type="entry name" value="SFR1"/>
</dbReference>
<keyword evidence="13" id="KW-1185">Reference proteome</keyword>
<feature type="compositionally biased region" description="Polar residues" evidence="11">
    <location>
        <begin position="11"/>
        <end position="27"/>
    </location>
</feature>
<evidence type="ECO:0000256" key="4">
    <source>
        <dbReference type="ARBA" id="ARBA00022763"/>
    </source>
</evidence>
<evidence type="ECO:0000256" key="11">
    <source>
        <dbReference type="SAM" id="MobiDB-lite"/>
    </source>
</evidence>
<dbReference type="InterPro" id="IPR018468">
    <property type="entry name" value="SFR1/Mei5"/>
</dbReference>
<dbReference type="AlphaFoldDB" id="A0A9W8C0V4"/>
<comment type="caution">
    <text evidence="12">The sequence shown here is derived from an EMBL/GenBank/DDBJ whole genome shotgun (WGS) entry which is preliminary data.</text>
</comment>
<dbReference type="PANTHER" id="PTHR28643">
    <property type="entry name" value="SWI5-DEPENDENT RECOMBINATION DNA REPAIR PROTEIN 1 HOMOLOG"/>
    <property type="match status" value="1"/>
</dbReference>
<dbReference type="GO" id="GO:0000724">
    <property type="term" value="P:double-strand break repair via homologous recombination"/>
    <property type="evidence" value="ECO:0007669"/>
    <property type="project" value="InterPro"/>
</dbReference>
<keyword evidence="9" id="KW-0539">Nucleus</keyword>
<evidence type="ECO:0000256" key="3">
    <source>
        <dbReference type="ARBA" id="ARBA00014688"/>
    </source>
</evidence>
<keyword evidence="7" id="KW-0804">Transcription</keyword>
<dbReference type="GO" id="GO:0032798">
    <property type="term" value="C:Swi5-Sfr1 complex"/>
    <property type="evidence" value="ECO:0007669"/>
    <property type="project" value="InterPro"/>
</dbReference>
<evidence type="ECO:0000256" key="9">
    <source>
        <dbReference type="ARBA" id="ARBA00023242"/>
    </source>
</evidence>
<evidence type="ECO:0000256" key="8">
    <source>
        <dbReference type="ARBA" id="ARBA00023204"/>
    </source>
</evidence>
<dbReference type="PANTHER" id="PTHR28643:SF1">
    <property type="entry name" value="SWI5-DEPENDENT RECOMBINATION DNA REPAIR PROTEIN 1 HOMOLOG"/>
    <property type="match status" value="1"/>
</dbReference>
<keyword evidence="5" id="KW-0805">Transcription regulation</keyword>
<keyword evidence="8" id="KW-0234">DNA repair</keyword>
<evidence type="ECO:0000313" key="13">
    <source>
        <dbReference type="Proteomes" id="UP001059041"/>
    </source>
</evidence>
<gene>
    <name evidence="12" type="ORF">IRJ41_004875</name>
</gene>
<dbReference type="EMBL" id="JAFHDT010000009">
    <property type="protein sequence ID" value="KAI7805331.1"/>
    <property type="molecule type" value="Genomic_DNA"/>
</dbReference>
<evidence type="ECO:0000256" key="6">
    <source>
        <dbReference type="ARBA" id="ARBA00023054"/>
    </source>
</evidence>
<dbReference type="Pfam" id="PF10376">
    <property type="entry name" value="Mei5"/>
    <property type="match status" value="1"/>
</dbReference>
<reference evidence="12" key="1">
    <citation type="submission" date="2021-02" db="EMBL/GenBank/DDBJ databases">
        <title>Comparative genomics reveals that relaxation of natural selection precedes convergent phenotypic evolution of cavefish.</title>
        <authorList>
            <person name="Peng Z."/>
        </authorList>
    </citation>
    <scope>NUCLEOTIDE SEQUENCE</scope>
    <source>
        <tissue evidence="12">Muscle</tissue>
    </source>
</reference>
<comment type="subcellular location">
    <subcellularLocation>
        <location evidence="1">Nucleus</location>
    </subcellularLocation>
</comment>
<keyword evidence="6" id="KW-0175">Coiled coil</keyword>
<comment type="similarity">
    <text evidence="2">Belongs to the SFR1/MEI5 family.</text>
</comment>
<evidence type="ECO:0000256" key="7">
    <source>
        <dbReference type="ARBA" id="ARBA00023163"/>
    </source>
</evidence>
<name>A0A9W8C0V4_TRIRA</name>
<organism evidence="12 13">
    <name type="scientific">Triplophysa rosa</name>
    <name type="common">Cave loach</name>
    <dbReference type="NCBI Taxonomy" id="992332"/>
    <lineage>
        <taxon>Eukaryota</taxon>
        <taxon>Metazoa</taxon>
        <taxon>Chordata</taxon>
        <taxon>Craniata</taxon>
        <taxon>Vertebrata</taxon>
        <taxon>Euteleostomi</taxon>
        <taxon>Actinopterygii</taxon>
        <taxon>Neopterygii</taxon>
        <taxon>Teleostei</taxon>
        <taxon>Ostariophysi</taxon>
        <taxon>Cypriniformes</taxon>
        <taxon>Nemacheilidae</taxon>
        <taxon>Triplophysa</taxon>
    </lineage>
</organism>
<evidence type="ECO:0000256" key="2">
    <source>
        <dbReference type="ARBA" id="ARBA00008729"/>
    </source>
</evidence>
<dbReference type="Proteomes" id="UP001059041">
    <property type="component" value="Linkage Group LG9"/>
</dbReference>
<feature type="region of interest" description="Disordered" evidence="11">
    <location>
        <begin position="1"/>
        <end position="32"/>
    </location>
</feature>
<evidence type="ECO:0000256" key="1">
    <source>
        <dbReference type="ARBA" id="ARBA00004123"/>
    </source>
</evidence>
<keyword evidence="4" id="KW-0227">DNA damage</keyword>
<sequence>METTPKKLSIHETTTNTTPSVAKSSCKTEPMSASLKERLKRTRRTFRSPLSVVKRLKIEDDNHAQTPQAYSNVTEDTDINEYETREQTDCLHNTEHDLSHQCEELRKEVKQKAETLRRLKMVKMYRKKNDLTQLQRLIEKWRCCAQSVLYELQNELPTEGEKVSLAHLIDNLGLDDKILHFNRTEEDFTDT</sequence>